<protein>
    <submittedName>
        <fullName evidence="3">Aste57867_3310 protein</fullName>
    </submittedName>
</protein>
<evidence type="ECO:0000256" key="1">
    <source>
        <dbReference type="SAM" id="MobiDB-lite"/>
    </source>
</evidence>
<feature type="region of interest" description="Disordered" evidence="1">
    <location>
        <begin position="60"/>
        <end position="96"/>
    </location>
</feature>
<dbReference type="EMBL" id="VJMH01000552">
    <property type="protein sequence ID" value="KAF0715579.1"/>
    <property type="molecule type" value="Genomic_DNA"/>
</dbReference>
<organism evidence="3 4">
    <name type="scientific">Aphanomyces stellatus</name>
    <dbReference type="NCBI Taxonomy" id="120398"/>
    <lineage>
        <taxon>Eukaryota</taxon>
        <taxon>Sar</taxon>
        <taxon>Stramenopiles</taxon>
        <taxon>Oomycota</taxon>
        <taxon>Saprolegniomycetes</taxon>
        <taxon>Saprolegniales</taxon>
        <taxon>Verrucalvaceae</taxon>
        <taxon>Aphanomyces</taxon>
    </lineage>
</organism>
<dbReference type="Proteomes" id="UP000332933">
    <property type="component" value="Unassembled WGS sequence"/>
</dbReference>
<dbReference type="EMBL" id="CAADRA010000552">
    <property type="protein sequence ID" value="VFT80480.1"/>
    <property type="molecule type" value="Genomic_DNA"/>
</dbReference>
<proteinExistence type="predicted"/>
<name>A0A485KD98_9STRA</name>
<feature type="compositionally biased region" description="Polar residues" evidence="1">
    <location>
        <begin position="64"/>
        <end position="81"/>
    </location>
</feature>
<evidence type="ECO:0000313" key="3">
    <source>
        <dbReference type="EMBL" id="VFT80480.1"/>
    </source>
</evidence>
<accession>A0A485KD98</accession>
<reference evidence="3 4" key="1">
    <citation type="submission" date="2019-03" db="EMBL/GenBank/DDBJ databases">
        <authorList>
            <person name="Gaulin E."/>
            <person name="Dumas B."/>
        </authorList>
    </citation>
    <scope>NUCLEOTIDE SEQUENCE [LARGE SCALE GENOMIC DNA]</scope>
    <source>
        <strain evidence="3">CBS 568.67</strain>
    </source>
</reference>
<sequence length="147" mass="15892">MAAPDRGSAYPLVESIGIADAVVTEPSISISEHEHVELGNSPSLVTTDSNVYDQAATEVAADGTANSNEGGDLNSEATGGSSRKPMNETTDDKIPEKSLVELIEAGEFDTVKEKLRWSTVPAEVFRTQNKVLKNHRWDCTVYINIGW</sequence>
<keyword evidence="4" id="KW-1185">Reference proteome</keyword>
<evidence type="ECO:0000313" key="2">
    <source>
        <dbReference type="EMBL" id="KAF0715579.1"/>
    </source>
</evidence>
<dbReference type="AlphaFoldDB" id="A0A485KD98"/>
<reference evidence="2" key="2">
    <citation type="submission" date="2019-06" db="EMBL/GenBank/DDBJ databases">
        <title>Genomics analysis of Aphanomyces spp. identifies a new class of oomycete effector associated with host adaptation.</title>
        <authorList>
            <person name="Gaulin E."/>
        </authorList>
    </citation>
    <scope>NUCLEOTIDE SEQUENCE</scope>
    <source>
        <strain evidence="2">CBS 578.67</strain>
    </source>
</reference>
<evidence type="ECO:0000313" key="4">
    <source>
        <dbReference type="Proteomes" id="UP000332933"/>
    </source>
</evidence>
<gene>
    <name evidence="3" type="primary">Aste57867_3310</name>
    <name evidence="2" type="ORF">As57867_003300</name>
    <name evidence="3" type="ORF">ASTE57867_3310</name>
</gene>